<keyword evidence="2" id="KW-0732">Signal</keyword>
<organism evidence="3 4">
    <name type="scientific">Plectosphaerella plurivora</name>
    <dbReference type="NCBI Taxonomy" id="936078"/>
    <lineage>
        <taxon>Eukaryota</taxon>
        <taxon>Fungi</taxon>
        <taxon>Dikarya</taxon>
        <taxon>Ascomycota</taxon>
        <taxon>Pezizomycotina</taxon>
        <taxon>Sordariomycetes</taxon>
        <taxon>Hypocreomycetidae</taxon>
        <taxon>Glomerellales</taxon>
        <taxon>Plectosphaerellaceae</taxon>
        <taxon>Plectosphaerella</taxon>
    </lineage>
</organism>
<evidence type="ECO:0000313" key="4">
    <source>
        <dbReference type="Proteomes" id="UP000770015"/>
    </source>
</evidence>
<keyword evidence="4" id="KW-1185">Reference proteome</keyword>
<dbReference type="AlphaFoldDB" id="A0A9P8V919"/>
<comment type="caution">
    <text evidence="3">The sequence shown here is derived from an EMBL/GenBank/DDBJ whole genome shotgun (WGS) entry which is preliminary data.</text>
</comment>
<evidence type="ECO:0000256" key="1">
    <source>
        <dbReference type="SAM" id="MobiDB-lite"/>
    </source>
</evidence>
<accession>A0A9P8V919</accession>
<gene>
    <name evidence="3" type="ORF">F5X68DRAFT_211600</name>
</gene>
<dbReference type="Proteomes" id="UP000770015">
    <property type="component" value="Unassembled WGS sequence"/>
</dbReference>
<dbReference type="EMBL" id="JAGSXJ010000018">
    <property type="protein sequence ID" value="KAH6682364.1"/>
    <property type="molecule type" value="Genomic_DNA"/>
</dbReference>
<evidence type="ECO:0000256" key="2">
    <source>
        <dbReference type="SAM" id="SignalP"/>
    </source>
</evidence>
<name>A0A9P8V919_9PEZI</name>
<proteinExistence type="predicted"/>
<feature type="signal peptide" evidence="2">
    <location>
        <begin position="1"/>
        <end position="38"/>
    </location>
</feature>
<sequence>MRRGGSRPLAGPSAFAMTQGSWALVLLLFQGITPDSSGRRTGPRIRAAGPLFAARRMRGSGCGLEARMPGTGRRRRSPRGTEELRPM</sequence>
<protein>
    <submittedName>
        <fullName evidence="3">Uncharacterized protein</fullName>
    </submittedName>
</protein>
<feature type="chain" id="PRO_5040459540" evidence="2">
    <location>
        <begin position="39"/>
        <end position="87"/>
    </location>
</feature>
<evidence type="ECO:0000313" key="3">
    <source>
        <dbReference type="EMBL" id="KAH6682364.1"/>
    </source>
</evidence>
<feature type="region of interest" description="Disordered" evidence="1">
    <location>
        <begin position="62"/>
        <end position="87"/>
    </location>
</feature>
<reference evidence="3" key="1">
    <citation type="journal article" date="2021" name="Nat. Commun.">
        <title>Genetic determinants of endophytism in the Arabidopsis root mycobiome.</title>
        <authorList>
            <person name="Mesny F."/>
            <person name="Miyauchi S."/>
            <person name="Thiergart T."/>
            <person name="Pickel B."/>
            <person name="Atanasova L."/>
            <person name="Karlsson M."/>
            <person name="Huettel B."/>
            <person name="Barry K.W."/>
            <person name="Haridas S."/>
            <person name="Chen C."/>
            <person name="Bauer D."/>
            <person name="Andreopoulos W."/>
            <person name="Pangilinan J."/>
            <person name="LaButti K."/>
            <person name="Riley R."/>
            <person name="Lipzen A."/>
            <person name="Clum A."/>
            <person name="Drula E."/>
            <person name="Henrissat B."/>
            <person name="Kohler A."/>
            <person name="Grigoriev I.V."/>
            <person name="Martin F.M."/>
            <person name="Hacquard S."/>
        </authorList>
    </citation>
    <scope>NUCLEOTIDE SEQUENCE</scope>
    <source>
        <strain evidence="3">MPI-SDFR-AT-0117</strain>
    </source>
</reference>